<dbReference type="EMBL" id="JAMDMX010000071">
    <property type="protein sequence ID" value="MCY9695452.1"/>
    <property type="molecule type" value="Genomic_DNA"/>
</dbReference>
<dbReference type="SUPFAM" id="SSF53850">
    <property type="entry name" value="Periplasmic binding protein-like II"/>
    <property type="match status" value="1"/>
</dbReference>
<evidence type="ECO:0000313" key="4">
    <source>
        <dbReference type="Proteomes" id="UP001527099"/>
    </source>
</evidence>
<evidence type="ECO:0000256" key="2">
    <source>
        <dbReference type="SAM" id="SignalP"/>
    </source>
</evidence>
<evidence type="ECO:0000313" key="3">
    <source>
        <dbReference type="EMBL" id="MCY9695452.1"/>
    </source>
</evidence>
<dbReference type="Pfam" id="PF16868">
    <property type="entry name" value="NMT1_3"/>
    <property type="match status" value="1"/>
</dbReference>
<organism evidence="3 4">
    <name type="scientific">Paenibacillus alginolyticus</name>
    <dbReference type="NCBI Taxonomy" id="59839"/>
    <lineage>
        <taxon>Bacteria</taxon>
        <taxon>Bacillati</taxon>
        <taxon>Bacillota</taxon>
        <taxon>Bacilli</taxon>
        <taxon>Bacillales</taxon>
        <taxon>Paenibacillaceae</taxon>
        <taxon>Paenibacillus</taxon>
    </lineage>
</organism>
<dbReference type="PANTHER" id="PTHR42941:SF1">
    <property type="entry name" value="SLL1037 PROTEIN"/>
    <property type="match status" value="1"/>
</dbReference>
<feature type="compositionally biased region" description="Polar residues" evidence="1">
    <location>
        <begin position="39"/>
        <end position="50"/>
    </location>
</feature>
<dbReference type="Gene3D" id="3.40.190.10">
    <property type="entry name" value="Periplasmic binding protein-like II"/>
    <property type="match status" value="2"/>
</dbReference>
<dbReference type="InterPro" id="IPR011852">
    <property type="entry name" value="TRAP_TAXI"/>
</dbReference>
<dbReference type="NCBIfam" id="TIGR02122">
    <property type="entry name" value="TRAP_TAXI"/>
    <property type="match status" value="1"/>
</dbReference>
<comment type="caution">
    <text evidence="3">The sequence shown here is derived from an EMBL/GenBank/DDBJ whole genome shotgun (WGS) entry which is preliminary data.</text>
</comment>
<keyword evidence="2" id="KW-0732">Signal</keyword>
<evidence type="ECO:0000256" key="1">
    <source>
        <dbReference type="SAM" id="MobiDB-lite"/>
    </source>
</evidence>
<sequence>MKQRKWKRLMLMLLAFVLSTGTIACSSTQSEKPAAAKPTSGNSGTASQTAAADLKIDKNNKNPMTVTLAGGSVGGFWSGLGQVISKSFATSYPGSAATYEPGSGAGNIKLIDDAQVELGIIQEIEVIAARNGMAPFNKKFENLMALATLYDNAVLHVTVRKDFADKYGLKSLADIASKKAPARIGINQKGNLNSLGSNALLEANGITETTLKEWGGSLTWAGSQQRYEAVQNKRMDIIMDFVFAPDAGLEETAVNTDLVMWSLDQKSLDALNKAWGLKEINVPKNTYKWQKEDVKTVSLSAIILVSKKASEQDQYKMAKALVDNLEIIRASHPSMKEISAQKLANTGSVPLAPGAKALYEEVGAIKK</sequence>
<dbReference type="PROSITE" id="PS51257">
    <property type="entry name" value="PROKAR_LIPOPROTEIN"/>
    <property type="match status" value="1"/>
</dbReference>
<feature type="signal peptide" evidence="2">
    <location>
        <begin position="1"/>
        <end position="24"/>
    </location>
</feature>
<gene>
    <name evidence="3" type="ORF">M5X19_21465</name>
</gene>
<proteinExistence type="predicted"/>
<feature type="chain" id="PRO_5047215919" evidence="2">
    <location>
        <begin position="25"/>
        <end position="367"/>
    </location>
</feature>
<keyword evidence="4" id="KW-1185">Reference proteome</keyword>
<dbReference type="RefSeq" id="WP_268616766.1">
    <property type="nucleotide sequence ID" value="NZ_JAMDMX010000071.1"/>
</dbReference>
<feature type="region of interest" description="Disordered" evidence="1">
    <location>
        <begin position="29"/>
        <end position="50"/>
    </location>
</feature>
<accession>A0ABT4GGY2</accession>
<name>A0ABT4GGY2_9BACL</name>
<protein>
    <submittedName>
        <fullName evidence="3">TAXI family TRAP transporter solute-binding subunit</fullName>
    </submittedName>
</protein>
<dbReference type="Proteomes" id="UP001527099">
    <property type="component" value="Unassembled WGS sequence"/>
</dbReference>
<reference evidence="3 4" key="1">
    <citation type="submission" date="2022-05" db="EMBL/GenBank/DDBJ databases">
        <title>Genome Sequencing of Bee-Associated Microbes.</title>
        <authorList>
            <person name="Dunlap C."/>
        </authorList>
    </citation>
    <scope>NUCLEOTIDE SEQUENCE [LARGE SCALE GENOMIC DNA]</scope>
    <source>
        <strain evidence="3 4">NRRL B-14421</strain>
    </source>
</reference>
<dbReference type="PANTHER" id="PTHR42941">
    <property type="entry name" value="SLL1037 PROTEIN"/>
    <property type="match status" value="1"/>
</dbReference>